<keyword evidence="8 10" id="KW-0472">Membrane</keyword>
<evidence type="ECO:0000256" key="2">
    <source>
        <dbReference type="ARBA" id="ARBA00007717"/>
    </source>
</evidence>
<dbReference type="InterPro" id="IPR041084">
    <property type="entry name" value="Ncstrn_small"/>
</dbReference>
<evidence type="ECO:0000256" key="1">
    <source>
        <dbReference type="ARBA" id="ARBA00004479"/>
    </source>
</evidence>
<evidence type="ECO:0000256" key="8">
    <source>
        <dbReference type="ARBA" id="ARBA00023136"/>
    </source>
</evidence>
<gene>
    <name evidence="12" type="ORF">C1645_813012</name>
</gene>
<dbReference type="EMBL" id="QKYT01000018">
    <property type="protein sequence ID" value="RIA98281.1"/>
    <property type="molecule type" value="Genomic_DNA"/>
</dbReference>
<sequence length="653" mass="71529">MPCVRILNSTSVAGCQSLKPASGILILTETQELLDNFIKSNQAGKYVVVLPYELMTNDNLRSLESSRKMSGVLALINGTDPSSPTSSPIITRPTNLSPDEKCPNCQFDLYRNDESRYLWNPNGLGIIQESYDFPIFALYPYDRASNRTYNRIISGVQFNERRAFERFPLKTVQLESLMFAAIDAPTCLRRNFCDPIGGHSVYSTPSIDMNENDGKPIIVVSAAMDSKSLFQDITLGVNNGISGSIALIAIADALSKSQPPVKNFPKHILFTLFAGESWGFLGSQRFVKNIFEPFNCIQNNTKPTTSCGINTGNFGGCSFPCFRDLDFKRINFNNIDSIFELSSVSNGQTGVQGLNYFVHVDDENNVGNQVLIQGLRALAVGGTSVKSASEDGVFRKLPPSSSMAFLEKNRNIPAVVISDFQANLTNYNSEYDDGNGLTDADFSRITTSICSIANVTSQAIWLHAQNLLNPANPAANVPITVNCTLVRELLGCLTINGTCSLFDAFSDNNDKRISHYTGVFDPTSPALLPLFHYNVLGSINANLTSNRGCQDDGDCQFGEICANLNCTNSFTRFHHSYGVGLEFNEKGEAVVVDPEKATWVESGWSGDFDFQIFNSTSTGSQIGELLTGILVTVLSIIGIIFGKKYIRKTLKLD</sequence>
<feature type="domain" description="Nicastrin small lobe" evidence="11">
    <location>
        <begin position="2"/>
        <end position="180"/>
    </location>
</feature>
<reference evidence="12 13" key="1">
    <citation type="submission" date="2018-06" db="EMBL/GenBank/DDBJ databases">
        <title>Comparative genomics reveals the genomic features of Rhizophagus irregularis, R. cerebriforme, R. diaphanum and Gigaspora rosea, and their symbiotic lifestyle signature.</title>
        <authorList>
            <person name="Morin E."/>
            <person name="San Clemente H."/>
            <person name="Chen E.C.H."/>
            <person name="De La Providencia I."/>
            <person name="Hainaut M."/>
            <person name="Kuo A."/>
            <person name="Kohler A."/>
            <person name="Murat C."/>
            <person name="Tang N."/>
            <person name="Roy S."/>
            <person name="Loubradou J."/>
            <person name="Henrissat B."/>
            <person name="Grigoriev I.V."/>
            <person name="Corradi N."/>
            <person name="Roux C."/>
            <person name="Martin F.M."/>
        </authorList>
    </citation>
    <scope>NUCLEOTIDE SEQUENCE [LARGE SCALE GENOMIC DNA]</scope>
    <source>
        <strain evidence="12 13">DAOM 227022</strain>
    </source>
</reference>
<evidence type="ECO:0000313" key="12">
    <source>
        <dbReference type="EMBL" id="RIA98281.1"/>
    </source>
</evidence>
<dbReference type="PANTHER" id="PTHR21092:SF0">
    <property type="entry name" value="NICASTRIN"/>
    <property type="match status" value="1"/>
</dbReference>
<comment type="subcellular location">
    <subcellularLocation>
        <location evidence="1">Membrane</location>
        <topology evidence="1">Single-pass type I membrane protein</topology>
    </subcellularLocation>
</comment>
<dbReference type="Gene3D" id="3.40.630.10">
    <property type="entry name" value="Zn peptidases"/>
    <property type="match status" value="1"/>
</dbReference>
<name>A0A397TT83_9GLOM</name>
<dbReference type="Proteomes" id="UP000265703">
    <property type="component" value="Unassembled WGS sequence"/>
</dbReference>
<keyword evidence="7 10" id="KW-1133">Transmembrane helix</keyword>
<dbReference type="InterPro" id="IPR008710">
    <property type="entry name" value="Nicastrin"/>
</dbReference>
<keyword evidence="4 10" id="KW-0812">Transmembrane</keyword>
<dbReference type="GO" id="GO:0016485">
    <property type="term" value="P:protein processing"/>
    <property type="evidence" value="ECO:0007669"/>
    <property type="project" value="InterPro"/>
</dbReference>
<evidence type="ECO:0000259" key="11">
    <source>
        <dbReference type="Pfam" id="PF18266"/>
    </source>
</evidence>
<keyword evidence="13" id="KW-1185">Reference proteome</keyword>
<dbReference type="OrthoDB" id="10265862at2759"/>
<dbReference type="AlphaFoldDB" id="A0A397TT83"/>
<keyword evidence="9" id="KW-0325">Glycoprotein</keyword>
<dbReference type="Pfam" id="PF18266">
    <property type="entry name" value="Ncstrn_small"/>
    <property type="match status" value="1"/>
</dbReference>
<evidence type="ECO:0000256" key="5">
    <source>
        <dbReference type="ARBA" id="ARBA00022729"/>
    </source>
</evidence>
<evidence type="ECO:0000256" key="7">
    <source>
        <dbReference type="ARBA" id="ARBA00022989"/>
    </source>
</evidence>
<dbReference type="PANTHER" id="PTHR21092">
    <property type="entry name" value="NICASTRIN"/>
    <property type="match status" value="1"/>
</dbReference>
<evidence type="ECO:0000256" key="3">
    <source>
        <dbReference type="ARBA" id="ARBA00015303"/>
    </source>
</evidence>
<protein>
    <recommendedName>
        <fullName evidence="3">Nicastrin</fullName>
    </recommendedName>
</protein>
<proteinExistence type="inferred from homology"/>
<keyword evidence="6" id="KW-0914">Notch signaling pathway</keyword>
<feature type="transmembrane region" description="Helical" evidence="10">
    <location>
        <begin position="625"/>
        <end position="642"/>
    </location>
</feature>
<accession>A0A397TT83</accession>
<organism evidence="12 13">
    <name type="scientific">Glomus cerebriforme</name>
    <dbReference type="NCBI Taxonomy" id="658196"/>
    <lineage>
        <taxon>Eukaryota</taxon>
        <taxon>Fungi</taxon>
        <taxon>Fungi incertae sedis</taxon>
        <taxon>Mucoromycota</taxon>
        <taxon>Glomeromycotina</taxon>
        <taxon>Glomeromycetes</taxon>
        <taxon>Glomerales</taxon>
        <taxon>Glomeraceae</taxon>
        <taxon>Glomus</taxon>
    </lineage>
</organism>
<comment type="similarity">
    <text evidence="2">Belongs to the nicastrin family.</text>
</comment>
<evidence type="ECO:0000256" key="6">
    <source>
        <dbReference type="ARBA" id="ARBA00022976"/>
    </source>
</evidence>
<evidence type="ECO:0000313" key="13">
    <source>
        <dbReference type="Proteomes" id="UP000265703"/>
    </source>
</evidence>
<dbReference type="GO" id="GO:0005886">
    <property type="term" value="C:plasma membrane"/>
    <property type="evidence" value="ECO:0007669"/>
    <property type="project" value="TreeGrafter"/>
</dbReference>
<evidence type="ECO:0000256" key="9">
    <source>
        <dbReference type="ARBA" id="ARBA00023180"/>
    </source>
</evidence>
<evidence type="ECO:0000256" key="4">
    <source>
        <dbReference type="ARBA" id="ARBA00022692"/>
    </source>
</evidence>
<dbReference type="Pfam" id="PF05450">
    <property type="entry name" value="Nicastrin"/>
    <property type="match status" value="1"/>
</dbReference>
<evidence type="ECO:0000256" key="10">
    <source>
        <dbReference type="SAM" id="Phobius"/>
    </source>
</evidence>
<dbReference type="SUPFAM" id="SSF53187">
    <property type="entry name" value="Zn-dependent exopeptidases"/>
    <property type="match status" value="1"/>
</dbReference>
<keyword evidence="5" id="KW-0732">Signal</keyword>
<dbReference type="STRING" id="658196.A0A397TT83"/>
<comment type="caution">
    <text evidence="12">The sequence shown here is derived from an EMBL/GenBank/DDBJ whole genome shotgun (WGS) entry which is preliminary data.</text>
</comment>